<dbReference type="GO" id="GO:0005856">
    <property type="term" value="C:cytoskeleton"/>
    <property type="evidence" value="ECO:0007669"/>
    <property type="project" value="TreeGrafter"/>
</dbReference>
<dbReference type="NCBIfam" id="NF005451">
    <property type="entry name" value="PRK07044.1"/>
    <property type="match status" value="1"/>
</dbReference>
<accession>A0A0D0KLD9</accession>
<evidence type="ECO:0000313" key="3">
    <source>
        <dbReference type="EMBL" id="KIQ00232.1"/>
    </source>
</evidence>
<feature type="domain" description="Class II aldolase/adducin N-terminal" evidence="2">
    <location>
        <begin position="22"/>
        <end position="204"/>
    </location>
</feature>
<dbReference type="Gene3D" id="3.40.225.10">
    <property type="entry name" value="Class II aldolase/adducin N-terminal domain"/>
    <property type="match status" value="1"/>
</dbReference>
<comment type="similarity">
    <text evidence="1">Belongs to the aldolase class II family.</text>
</comment>
<dbReference type="EMBL" id="JXQW01000029">
    <property type="protein sequence ID" value="KIQ00232.1"/>
    <property type="molecule type" value="Genomic_DNA"/>
</dbReference>
<reference evidence="3 4" key="1">
    <citation type="submission" date="2014-12" db="EMBL/GenBank/DDBJ databases">
        <title>16Stimator: statistical estimation of ribosomal gene copy numbers from draft genome assemblies.</title>
        <authorList>
            <person name="Perisin M.A."/>
            <person name="Vetter M."/>
            <person name="Gilbert J.A."/>
            <person name="Bergelson J."/>
        </authorList>
    </citation>
    <scope>NUCLEOTIDE SEQUENCE [LARGE SCALE GENOMIC DNA]</scope>
    <source>
        <strain evidence="3 4">MEJ086</strain>
    </source>
</reference>
<dbReference type="Pfam" id="PF00596">
    <property type="entry name" value="Aldolase_II"/>
    <property type="match status" value="1"/>
</dbReference>
<dbReference type="InterPro" id="IPR051017">
    <property type="entry name" value="Aldolase-II_Adducin_sf"/>
</dbReference>
<dbReference type="GO" id="GO:0005996">
    <property type="term" value="P:monosaccharide metabolic process"/>
    <property type="evidence" value="ECO:0007669"/>
    <property type="project" value="UniProtKB-ARBA"/>
</dbReference>
<evidence type="ECO:0000256" key="1">
    <source>
        <dbReference type="ARBA" id="ARBA00037961"/>
    </source>
</evidence>
<protein>
    <submittedName>
        <fullName evidence="3">Aldolase</fullName>
    </submittedName>
</protein>
<dbReference type="InterPro" id="IPR036409">
    <property type="entry name" value="Aldolase_II/adducin_N_sf"/>
</dbReference>
<name>A0A0D0KLD9_9PSED</name>
<dbReference type="PANTHER" id="PTHR10672">
    <property type="entry name" value="ADDUCIN"/>
    <property type="match status" value="1"/>
</dbReference>
<proteinExistence type="inferred from homology"/>
<dbReference type="GO" id="GO:0051015">
    <property type="term" value="F:actin filament binding"/>
    <property type="evidence" value="ECO:0007669"/>
    <property type="project" value="TreeGrafter"/>
</dbReference>
<comment type="caution">
    <text evidence="3">The sequence shown here is derived from an EMBL/GenBank/DDBJ whole genome shotgun (WGS) entry which is preliminary data.</text>
</comment>
<evidence type="ECO:0000259" key="2">
    <source>
        <dbReference type="SMART" id="SM01007"/>
    </source>
</evidence>
<dbReference type="Proteomes" id="UP000032068">
    <property type="component" value="Unassembled WGS sequence"/>
</dbReference>
<evidence type="ECO:0000313" key="4">
    <source>
        <dbReference type="Proteomes" id="UP000032068"/>
    </source>
</evidence>
<dbReference type="SUPFAM" id="SSF53639">
    <property type="entry name" value="AraD/HMP-PK domain-like"/>
    <property type="match status" value="1"/>
</dbReference>
<dbReference type="RefSeq" id="WP_042554158.1">
    <property type="nucleotide sequence ID" value="NZ_JXQW01000029.1"/>
</dbReference>
<organism evidence="3 4">
    <name type="scientific">Pseudomonas fulva</name>
    <dbReference type="NCBI Taxonomy" id="47880"/>
    <lineage>
        <taxon>Bacteria</taxon>
        <taxon>Pseudomonadati</taxon>
        <taxon>Pseudomonadota</taxon>
        <taxon>Gammaproteobacteria</taxon>
        <taxon>Pseudomonadales</taxon>
        <taxon>Pseudomonadaceae</taxon>
        <taxon>Pseudomonas</taxon>
    </lineage>
</organism>
<dbReference type="SMART" id="SM01007">
    <property type="entry name" value="Aldolase_II"/>
    <property type="match status" value="1"/>
</dbReference>
<dbReference type="AlphaFoldDB" id="A0A0D0KLD9"/>
<dbReference type="InterPro" id="IPR001303">
    <property type="entry name" value="Aldolase_II/adducin_N"/>
</dbReference>
<dbReference type="OrthoDB" id="8859181at2"/>
<sequence>MHDFDFKLDPGSISDEEWHARCELAALYRLIAHFRWTDHLDTHVSVRVPNEDDHFLINRYGVMFHEMRARDLIKVNHAGDVVDTRANPGSVNRAGFNIHSALHLARADINCVIHTHTAAGIAVSAQAEGLLPISQHALKFHRRLGYHDYEGLSLIEEERGRLSRDLGPHMAMILRNHGLIAAGGCIAEAFYNLHFLERACQAQVLALAGGRELNFPPKDICERAALQEESAILEGQHLLAWEAALRLIARDDDDYRI</sequence>
<gene>
    <name evidence="3" type="ORF">RU08_12590</name>
</gene>
<dbReference type="PANTHER" id="PTHR10672:SF3">
    <property type="entry name" value="PROTEIN HU-LI TAI SHAO"/>
    <property type="match status" value="1"/>
</dbReference>